<dbReference type="EMBL" id="BLKC01000247">
    <property type="protein sequence ID" value="GFF59926.1"/>
    <property type="molecule type" value="Genomic_DNA"/>
</dbReference>
<organism evidence="1 2">
    <name type="scientific">Aspergillus udagawae</name>
    <dbReference type="NCBI Taxonomy" id="91492"/>
    <lineage>
        <taxon>Eukaryota</taxon>
        <taxon>Fungi</taxon>
        <taxon>Dikarya</taxon>
        <taxon>Ascomycota</taxon>
        <taxon>Pezizomycotina</taxon>
        <taxon>Eurotiomycetes</taxon>
        <taxon>Eurotiomycetidae</taxon>
        <taxon>Eurotiales</taxon>
        <taxon>Aspergillaceae</taxon>
        <taxon>Aspergillus</taxon>
        <taxon>Aspergillus subgen. Fumigati</taxon>
    </lineage>
</organism>
<gene>
    <name evidence="1" type="ORF">IFM46972_11504</name>
</gene>
<protein>
    <submittedName>
        <fullName evidence="1">Uncharacterized protein</fullName>
    </submittedName>
</protein>
<sequence length="105" mass="11790">MVKHFQEDLQCEIIIKDPEGQQRFAANQKESLDVCFDESFLKANGEQPEAGKMHSYTDSFEKALTIEGYTDRIKAGVPECADQIAESYGPVEEDMAVILVIYPAE</sequence>
<reference evidence="1 2" key="1">
    <citation type="submission" date="2020-01" db="EMBL/GenBank/DDBJ databases">
        <title>Draft genome sequence of Aspergillus udagawae IFM 46972.</title>
        <authorList>
            <person name="Takahashi H."/>
            <person name="Yaguchi T."/>
        </authorList>
    </citation>
    <scope>NUCLEOTIDE SEQUENCE [LARGE SCALE GENOMIC DNA]</scope>
    <source>
        <strain evidence="1 2">IFM 46972</strain>
    </source>
</reference>
<proteinExistence type="predicted"/>
<dbReference type="Proteomes" id="UP000465221">
    <property type="component" value="Unassembled WGS sequence"/>
</dbReference>
<name>A0A8H3SGM5_9EURO</name>
<accession>A0A8H3SGM5</accession>
<evidence type="ECO:0000313" key="2">
    <source>
        <dbReference type="Proteomes" id="UP000465221"/>
    </source>
</evidence>
<dbReference type="AlphaFoldDB" id="A0A8H3SGM5"/>
<comment type="caution">
    <text evidence="1">The sequence shown here is derived from an EMBL/GenBank/DDBJ whole genome shotgun (WGS) entry which is preliminary data.</text>
</comment>
<evidence type="ECO:0000313" key="1">
    <source>
        <dbReference type="EMBL" id="GFF59926.1"/>
    </source>
</evidence>